<gene>
    <name evidence="1" type="ORF">HPB47_007372</name>
</gene>
<evidence type="ECO:0000313" key="2">
    <source>
        <dbReference type="Proteomes" id="UP000805193"/>
    </source>
</evidence>
<dbReference type="Proteomes" id="UP000805193">
    <property type="component" value="Unassembled WGS sequence"/>
</dbReference>
<sequence length="271" mass="29613">MASSEVSPALLLLLLDDSQSSSRSSSFSNSSGSSSSDDEDCLYAPHGFVCLFGPPQKRPKIEKYLDTVHEYSDEEARSSNLNGDSRGHPFVVRVMAEFGCGPFHTPKCDRPFPVDPRSTGLNLSSGKATRILIVVLVLNLLFWMVVILWRVYILKRTRDQIRRQRRQAEAYSNPSLPGCEATTASREARDRPFVLATPRNELPPTYDEAIKYPSIDLSLSQGALSSGPFGQGALPERPARPPVPPRPSLQQPASTSVQMGSTADRTGAPPA</sequence>
<evidence type="ECO:0000313" key="1">
    <source>
        <dbReference type="EMBL" id="KAG0415478.1"/>
    </source>
</evidence>
<protein>
    <submittedName>
        <fullName evidence="1">Uncharacterized protein</fullName>
    </submittedName>
</protein>
<reference evidence="1 2" key="1">
    <citation type="journal article" date="2020" name="Cell">
        <title>Large-Scale Comparative Analyses of Tick Genomes Elucidate Their Genetic Diversity and Vector Capacities.</title>
        <authorList>
            <consortium name="Tick Genome and Microbiome Consortium (TIGMIC)"/>
            <person name="Jia N."/>
            <person name="Wang J."/>
            <person name="Shi W."/>
            <person name="Du L."/>
            <person name="Sun Y."/>
            <person name="Zhan W."/>
            <person name="Jiang J.F."/>
            <person name="Wang Q."/>
            <person name="Zhang B."/>
            <person name="Ji P."/>
            <person name="Bell-Sakyi L."/>
            <person name="Cui X.M."/>
            <person name="Yuan T.T."/>
            <person name="Jiang B.G."/>
            <person name="Yang W.F."/>
            <person name="Lam T.T."/>
            <person name="Chang Q.C."/>
            <person name="Ding S.J."/>
            <person name="Wang X.J."/>
            <person name="Zhu J.G."/>
            <person name="Ruan X.D."/>
            <person name="Zhao L."/>
            <person name="Wei J.T."/>
            <person name="Ye R.Z."/>
            <person name="Que T.C."/>
            <person name="Du C.H."/>
            <person name="Zhou Y.H."/>
            <person name="Cheng J.X."/>
            <person name="Dai P.F."/>
            <person name="Guo W.B."/>
            <person name="Han X.H."/>
            <person name="Huang E.J."/>
            <person name="Li L.F."/>
            <person name="Wei W."/>
            <person name="Gao Y.C."/>
            <person name="Liu J.Z."/>
            <person name="Shao H.Z."/>
            <person name="Wang X."/>
            <person name="Wang C.C."/>
            <person name="Yang T.C."/>
            <person name="Huo Q.B."/>
            <person name="Li W."/>
            <person name="Chen H.Y."/>
            <person name="Chen S.E."/>
            <person name="Zhou L.G."/>
            <person name="Ni X.B."/>
            <person name="Tian J.H."/>
            <person name="Sheng Y."/>
            <person name="Liu T."/>
            <person name="Pan Y.S."/>
            <person name="Xia L.Y."/>
            <person name="Li J."/>
            <person name="Zhao F."/>
            <person name="Cao W.C."/>
        </authorList>
    </citation>
    <scope>NUCLEOTIDE SEQUENCE [LARGE SCALE GENOMIC DNA]</scope>
    <source>
        <strain evidence="1">Iper-2018</strain>
    </source>
</reference>
<name>A0AC60P8H7_IXOPE</name>
<organism evidence="1 2">
    <name type="scientific">Ixodes persulcatus</name>
    <name type="common">Taiga tick</name>
    <dbReference type="NCBI Taxonomy" id="34615"/>
    <lineage>
        <taxon>Eukaryota</taxon>
        <taxon>Metazoa</taxon>
        <taxon>Ecdysozoa</taxon>
        <taxon>Arthropoda</taxon>
        <taxon>Chelicerata</taxon>
        <taxon>Arachnida</taxon>
        <taxon>Acari</taxon>
        <taxon>Parasitiformes</taxon>
        <taxon>Ixodida</taxon>
        <taxon>Ixodoidea</taxon>
        <taxon>Ixodidae</taxon>
        <taxon>Ixodinae</taxon>
        <taxon>Ixodes</taxon>
    </lineage>
</organism>
<proteinExistence type="predicted"/>
<keyword evidence="2" id="KW-1185">Reference proteome</keyword>
<comment type="caution">
    <text evidence="1">The sequence shown here is derived from an EMBL/GenBank/DDBJ whole genome shotgun (WGS) entry which is preliminary data.</text>
</comment>
<accession>A0AC60P8H7</accession>
<dbReference type="EMBL" id="JABSTQ010011067">
    <property type="protein sequence ID" value="KAG0415478.1"/>
    <property type="molecule type" value="Genomic_DNA"/>
</dbReference>